<sequence length="111" mass="12556">MEAAAIRPLLEHHPITFWVYDVFGVQFVSILVGLAEISVALLLLLSIRVHSLRRYAGLGITFIFLFTLSFLFFTSGMWKVRDGVLITDYFILKDIAYLGFGLMLLDAPKNS</sequence>
<keyword evidence="3" id="KW-1185">Reference proteome</keyword>
<dbReference type="KEGG" id="pcre:NCTC12858_01045"/>
<feature type="transmembrane region" description="Helical" evidence="1">
    <location>
        <begin position="55"/>
        <end position="78"/>
    </location>
</feature>
<proteinExistence type="predicted"/>
<dbReference type="Proteomes" id="UP000249300">
    <property type="component" value="Chromosome 1"/>
</dbReference>
<name>A0A2X4PKE5_9PORP</name>
<keyword evidence="1" id="KW-1133">Transmembrane helix</keyword>
<dbReference type="AlphaFoldDB" id="A0A2X4PKE5"/>
<feature type="transmembrane region" description="Helical" evidence="1">
    <location>
        <begin position="84"/>
        <end position="105"/>
    </location>
</feature>
<keyword evidence="1" id="KW-0812">Transmembrane</keyword>
<evidence type="ECO:0000313" key="3">
    <source>
        <dbReference type="Proteomes" id="UP000249300"/>
    </source>
</evidence>
<evidence type="ECO:0000313" key="2">
    <source>
        <dbReference type="EMBL" id="SQH73200.1"/>
    </source>
</evidence>
<dbReference type="Pfam" id="PF04224">
    <property type="entry name" value="DUF417"/>
    <property type="match status" value="1"/>
</dbReference>
<dbReference type="PIRSF" id="PIRSF028065">
    <property type="entry name" value="UCP028065"/>
    <property type="match status" value="1"/>
</dbReference>
<dbReference type="InterPro" id="IPR016865">
    <property type="entry name" value="RclC"/>
</dbReference>
<evidence type="ECO:0000256" key="1">
    <source>
        <dbReference type="SAM" id="Phobius"/>
    </source>
</evidence>
<feature type="transmembrane region" description="Helical" evidence="1">
    <location>
        <begin position="17"/>
        <end position="43"/>
    </location>
</feature>
<organism evidence="2 3">
    <name type="scientific">Porphyromonas crevioricanis</name>
    <dbReference type="NCBI Taxonomy" id="393921"/>
    <lineage>
        <taxon>Bacteria</taxon>
        <taxon>Pseudomonadati</taxon>
        <taxon>Bacteroidota</taxon>
        <taxon>Bacteroidia</taxon>
        <taxon>Bacteroidales</taxon>
        <taxon>Porphyromonadaceae</taxon>
        <taxon>Porphyromonas</taxon>
    </lineage>
</organism>
<accession>A0A2X4PKE5</accession>
<protein>
    <submittedName>
        <fullName evidence="2">Predicted membrane protein</fullName>
    </submittedName>
</protein>
<keyword evidence="1" id="KW-0472">Membrane</keyword>
<dbReference type="EMBL" id="LS483447">
    <property type="protein sequence ID" value="SQH73200.1"/>
    <property type="molecule type" value="Genomic_DNA"/>
</dbReference>
<dbReference type="InterPro" id="IPR007339">
    <property type="entry name" value="RclC-like"/>
</dbReference>
<gene>
    <name evidence="2" type="ORF">NCTC12858_01045</name>
</gene>
<reference evidence="2 3" key="1">
    <citation type="submission" date="2018-06" db="EMBL/GenBank/DDBJ databases">
        <authorList>
            <consortium name="Pathogen Informatics"/>
            <person name="Doyle S."/>
        </authorList>
    </citation>
    <scope>NUCLEOTIDE SEQUENCE [LARGE SCALE GENOMIC DNA]</scope>
    <source>
        <strain evidence="2 3">NCTC12858</strain>
    </source>
</reference>